<sequence length="227" mass="25317">MQFNDIDEWIKKGLLQHSEHDKAHAQEAKSRVWAAIEKPRGKQSIHWGFVSALAASLSLFVICAILYLKLESRQEELSELQSQITSLRQSRWETPSIPLPDDRQAPPETHESTFGVAPAPLAERKPITPKSQKLGNHAAEERNDPPEVPAPETVTAIPVPEVNLPRIVLGDLKTELLLPEAIQAEPLPDIKPENNRKLKVKLGNNNIPHDHGHSLALNIKINPHLSN</sequence>
<organism evidence="3 4">
    <name type="scientific">Negadavirga shengliensis</name>
    <dbReference type="NCBI Taxonomy" id="1389218"/>
    <lineage>
        <taxon>Bacteria</taxon>
        <taxon>Pseudomonadati</taxon>
        <taxon>Bacteroidota</taxon>
        <taxon>Cytophagia</taxon>
        <taxon>Cytophagales</taxon>
        <taxon>Cyclobacteriaceae</taxon>
        <taxon>Negadavirga</taxon>
    </lineage>
</organism>
<keyword evidence="2" id="KW-0472">Membrane</keyword>
<feature type="compositionally biased region" description="Basic and acidic residues" evidence="1">
    <location>
        <begin position="100"/>
        <end position="111"/>
    </location>
</feature>
<evidence type="ECO:0000256" key="2">
    <source>
        <dbReference type="SAM" id="Phobius"/>
    </source>
</evidence>
<evidence type="ECO:0000256" key="1">
    <source>
        <dbReference type="SAM" id="MobiDB-lite"/>
    </source>
</evidence>
<dbReference type="EMBL" id="JBHSJJ010000015">
    <property type="protein sequence ID" value="MFC4874150.1"/>
    <property type="molecule type" value="Genomic_DNA"/>
</dbReference>
<proteinExistence type="predicted"/>
<reference evidence="4" key="1">
    <citation type="journal article" date="2019" name="Int. J. Syst. Evol. Microbiol.">
        <title>The Global Catalogue of Microorganisms (GCM) 10K type strain sequencing project: providing services to taxonomists for standard genome sequencing and annotation.</title>
        <authorList>
            <consortium name="The Broad Institute Genomics Platform"/>
            <consortium name="The Broad Institute Genome Sequencing Center for Infectious Disease"/>
            <person name="Wu L."/>
            <person name="Ma J."/>
        </authorList>
    </citation>
    <scope>NUCLEOTIDE SEQUENCE [LARGE SCALE GENOMIC DNA]</scope>
    <source>
        <strain evidence="4">CGMCC 4.7466</strain>
    </source>
</reference>
<feature type="region of interest" description="Disordered" evidence="1">
    <location>
        <begin position="91"/>
        <end position="152"/>
    </location>
</feature>
<name>A0ABV9T5Y0_9BACT</name>
<dbReference type="Proteomes" id="UP001595818">
    <property type="component" value="Unassembled WGS sequence"/>
</dbReference>
<accession>A0ABV9T5Y0</accession>
<protein>
    <submittedName>
        <fullName evidence="3">Uncharacterized protein</fullName>
    </submittedName>
</protein>
<evidence type="ECO:0000313" key="3">
    <source>
        <dbReference type="EMBL" id="MFC4874150.1"/>
    </source>
</evidence>
<evidence type="ECO:0000313" key="4">
    <source>
        <dbReference type="Proteomes" id="UP001595818"/>
    </source>
</evidence>
<keyword evidence="2" id="KW-1133">Transmembrane helix</keyword>
<feature type="transmembrane region" description="Helical" evidence="2">
    <location>
        <begin position="45"/>
        <end position="68"/>
    </location>
</feature>
<keyword evidence="4" id="KW-1185">Reference proteome</keyword>
<comment type="caution">
    <text evidence="3">The sequence shown here is derived from an EMBL/GenBank/DDBJ whole genome shotgun (WGS) entry which is preliminary data.</text>
</comment>
<gene>
    <name evidence="3" type="ORF">ACFPFU_20770</name>
</gene>
<dbReference type="RefSeq" id="WP_377067717.1">
    <property type="nucleotide sequence ID" value="NZ_JBHSJJ010000015.1"/>
</dbReference>
<keyword evidence="2" id="KW-0812">Transmembrane</keyword>